<dbReference type="AlphaFoldDB" id="A0A0A8XXQ8"/>
<protein>
    <submittedName>
        <fullName evidence="1">Uncharacterized protein</fullName>
    </submittedName>
</protein>
<reference evidence="1" key="1">
    <citation type="submission" date="2014-09" db="EMBL/GenBank/DDBJ databases">
        <authorList>
            <person name="Magalhaes I.L.F."/>
            <person name="Oliveira U."/>
            <person name="Santos F.R."/>
            <person name="Vidigal T.H.D.A."/>
            <person name="Brescovit A.D."/>
            <person name="Santos A.J."/>
        </authorList>
    </citation>
    <scope>NUCLEOTIDE SEQUENCE</scope>
    <source>
        <tissue evidence="1">Shoot tissue taken approximately 20 cm above the soil surface</tissue>
    </source>
</reference>
<evidence type="ECO:0000313" key="1">
    <source>
        <dbReference type="EMBL" id="JAD18789.1"/>
    </source>
</evidence>
<organism evidence="1">
    <name type="scientific">Arundo donax</name>
    <name type="common">Giant reed</name>
    <name type="synonym">Donax arundinaceus</name>
    <dbReference type="NCBI Taxonomy" id="35708"/>
    <lineage>
        <taxon>Eukaryota</taxon>
        <taxon>Viridiplantae</taxon>
        <taxon>Streptophyta</taxon>
        <taxon>Embryophyta</taxon>
        <taxon>Tracheophyta</taxon>
        <taxon>Spermatophyta</taxon>
        <taxon>Magnoliopsida</taxon>
        <taxon>Liliopsida</taxon>
        <taxon>Poales</taxon>
        <taxon>Poaceae</taxon>
        <taxon>PACMAD clade</taxon>
        <taxon>Arundinoideae</taxon>
        <taxon>Arundineae</taxon>
        <taxon>Arundo</taxon>
    </lineage>
</organism>
<reference evidence="1" key="2">
    <citation type="journal article" date="2015" name="Data Brief">
        <title>Shoot transcriptome of the giant reed, Arundo donax.</title>
        <authorList>
            <person name="Barrero R.A."/>
            <person name="Guerrero F.D."/>
            <person name="Moolhuijzen P."/>
            <person name="Goolsby J.A."/>
            <person name="Tidwell J."/>
            <person name="Bellgard S.E."/>
            <person name="Bellgard M.I."/>
        </authorList>
    </citation>
    <scope>NUCLEOTIDE SEQUENCE</scope>
    <source>
        <tissue evidence="1">Shoot tissue taken approximately 20 cm above the soil surface</tissue>
    </source>
</reference>
<sequence>MRHPRGRLRICEAPPHLLASLTAMRRLA</sequence>
<name>A0A0A8XXQ8_ARUDO</name>
<dbReference type="EMBL" id="GBRH01279106">
    <property type="protein sequence ID" value="JAD18789.1"/>
    <property type="molecule type" value="Transcribed_RNA"/>
</dbReference>
<accession>A0A0A8XXQ8</accession>
<proteinExistence type="predicted"/>